<proteinExistence type="predicted"/>
<dbReference type="AlphaFoldDB" id="A0AAD9L5U3"/>
<dbReference type="Proteomes" id="UP001182556">
    <property type="component" value="Unassembled WGS sequence"/>
</dbReference>
<protein>
    <recommendedName>
        <fullName evidence="3">RRM domain-containing protein</fullName>
    </recommendedName>
</protein>
<dbReference type="InterPro" id="IPR012677">
    <property type="entry name" value="Nucleotide-bd_a/b_plait_sf"/>
</dbReference>
<reference evidence="4" key="1">
    <citation type="submission" date="2023-02" db="EMBL/GenBank/DDBJ databases">
        <title>Identification and recombinant expression of a fungal hydrolase from Papiliotrema laurentii that hydrolyzes apple cutin and clears colloidal polyester polyurethane.</title>
        <authorList>
            <consortium name="DOE Joint Genome Institute"/>
            <person name="Roman V.A."/>
            <person name="Bojanowski C."/>
            <person name="Crable B.R."/>
            <person name="Wagner D.N."/>
            <person name="Hung C.S."/>
            <person name="Nadeau L.J."/>
            <person name="Schratz L."/>
            <person name="Haridas S."/>
            <person name="Pangilinan J."/>
            <person name="Lipzen A."/>
            <person name="Na H."/>
            <person name="Yan M."/>
            <person name="Ng V."/>
            <person name="Grigoriev I.V."/>
            <person name="Spatafora J.W."/>
            <person name="Barlow D."/>
            <person name="Biffinger J."/>
            <person name="Kelley-Loughnane N."/>
            <person name="Varaljay V.A."/>
            <person name="Crookes-Goodson W.J."/>
        </authorList>
    </citation>
    <scope>NUCLEOTIDE SEQUENCE</scope>
    <source>
        <strain evidence="4">5307AH</strain>
    </source>
</reference>
<comment type="caution">
    <text evidence="4">The sequence shown here is derived from an EMBL/GenBank/DDBJ whole genome shotgun (WGS) entry which is preliminary data.</text>
</comment>
<dbReference type="FunFam" id="3.30.70.330:FF:000039">
    <property type="entry name" value="U1 small nuclear ribonucleoprotein A"/>
    <property type="match status" value="1"/>
</dbReference>
<sequence>MALQTPSPTLYITNIESKTKKPELRSALYALFTPYGQIIDIVAKKHDGGRGQAFVVFAEQTAATAALRGLSGEQFYGRNLDIVYAKKPSNATLAREDPSKSREAAAIKAAKLVVSNAQGEYEQLEKEREEQEAGLGKRQLDDAEAGPNAKRAKQDEGDDEEMEIEMEDDEDGAWSHLHLEIVSKSFHSRPALPQANGSGVYLICTNLPPECNEDIMGALFSQYAGFTTAAPFTSSPPASHPAPNPGAKSFRISFASQDQANKAAESTKGYLMQPGWAMDVSVEA</sequence>
<feature type="region of interest" description="Disordered" evidence="2">
    <location>
        <begin position="125"/>
        <end position="168"/>
    </location>
</feature>
<dbReference type="PROSITE" id="PS50102">
    <property type="entry name" value="RRM"/>
    <property type="match status" value="1"/>
</dbReference>
<dbReference type="CDD" id="cd12246">
    <property type="entry name" value="RRM1_U1A_like"/>
    <property type="match status" value="1"/>
</dbReference>
<keyword evidence="1" id="KW-0694">RNA-binding</keyword>
<evidence type="ECO:0000256" key="2">
    <source>
        <dbReference type="SAM" id="MobiDB-lite"/>
    </source>
</evidence>
<feature type="compositionally biased region" description="Acidic residues" evidence="2">
    <location>
        <begin position="156"/>
        <end position="168"/>
    </location>
</feature>
<dbReference type="Pfam" id="PF00076">
    <property type="entry name" value="RRM_1"/>
    <property type="match status" value="1"/>
</dbReference>
<evidence type="ECO:0000313" key="5">
    <source>
        <dbReference type="Proteomes" id="UP001182556"/>
    </source>
</evidence>
<evidence type="ECO:0000256" key="1">
    <source>
        <dbReference type="PROSITE-ProRule" id="PRU00176"/>
    </source>
</evidence>
<feature type="domain" description="RRM" evidence="3">
    <location>
        <begin position="8"/>
        <end position="87"/>
    </location>
</feature>
<keyword evidence="5" id="KW-1185">Reference proteome</keyword>
<dbReference type="SMART" id="SM00360">
    <property type="entry name" value="RRM"/>
    <property type="match status" value="2"/>
</dbReference>
<dbReference type="GO" id="GO:0003723">
    <property type="term" value="F:RNA binding"/>
    <property type="evidence" value="ECO:0007669"/>
    <property type="project" value="UniProtKB-UniRule"/>
</dbReference>
<dbReference type="EMBL" id="JAODAN010000004">
    <property type="protein sequence ID" value="KAK1924710.1"/>
    <property type="molecule type" value="Genomic_DNA"/>
</dbReference>
<gene>
    <name evidence="4" type="ORF">DB88DRAFT_486492</name>
</gene>
<dbReference type="InterPro" id="IPR035979">
    <property type="entry name" value="RBD_domain_sf"/>
</dbReference>
<dbReference type="PANTHER" id="PTHR48034">
    <property type="entry name" value="TRANSFORMER-2 SEX-DETERMINING PROTEIN-RELATED"/>
    <property type="match status" value="1"/>
</dbReference>
<dbReference type="Gene3D" id="3.30.70.330">
    <property type="match status" value="2"/>
</dbReference>
<organism evidence="4 5">
    <name type="scientific">Papiliotrema laurentii</name>
    <name type="common">Cryptococcus laurentii</name>
    <dbReference type="NCBI Taxonomy" id="5418"/>
    <lineage>
        <taxon>Eukaryota</taxon>
        <taxon>Fungi</taxon>
        <taxon>Dikarya</taxon>
        <taxon>Basidiomycota</taxon>
        <taxon>Agaricomycotina</taxon>
        <taxon>Tremellomycetes</taxon>
        <taxon>Tremellales</taxon>
        <taxon>Rhynchogastremaceae</taxon>
        <taxon>Papiliotrema</taxon>
    </lineage>
</organism>
<dbReference type="InterPro" id="IPR050441">
    <property type="entry name" value="RBM"/>
</dbReference>
<accession>A0AAD9L5U3</accession>
<evidence type="ECO:0000313" key="4">
    <source>
        <dbReference type="EMBL" id="KAK1924710.1"/>
    </source>
</evidence>
<name>A0AAD9L5U3_PAPLA</name>
<dbReference type="SUPFAM" id="SSF54928">
    <property type="entry name" value="RNA-binding domain, RBD"/>
    <property type="match status" value="1"/>
</dbReference>
<evidence type="ECO:0000259" key="3">
    <source>
        <dbReference type="PROSITE" id="PS50102"/>
    </source>
</evidence>
<dbReference type="InterPro" id="IPR000504">
    <property type="entry name" value="RRM_dom"/>
</dbReference>